<accession>A0ABR1JLA2</accession>
<keyword evidence="3" id="KW-1185">Reference proteome</keyword>
<name>A0ABR1JLA2_9AGAR</name>
<protein>
    <submittedName>
        <fullName evidence="2">Uncharacterized protein</fullName>
    </submittedName>
</protein>
<proteinExistence type="predicted"/>
<feature type="region of interest" description="Disordered" evidence="1">
    <location>
        <begin position="93"/>
        <end position="199"/>
    </location>
</feature>
<sequence>MSSFESTKPKSKSEAVNRVHRYLANRAQRIASEGKLDLVWLTPQVLDVDSHANDQEEVDENFVAPGSSPYETLLDIPTPTLTYERVLDLSVPAPAPAPVGVVPRPGPVPPRQDRRNQSTQDLADPNRRRVQVHPGHPYPLQNSNPAPRPQGLPRHRAPPDSNPVPRPQALPRHRTDGQTLGMTAPQPPLHRVYPQPYPPQYHSHSSMLNAQAHTHAQCNHGHLLGEDEDAQYKRHLQSSLGLVTNADPGFPRGMEGGMVGGSGSAYHAPNVPAFSHGHGYTHGRVQGSRGHGYRQSHLGQDEDANFKRNLHNRMGITNVNANDASFGGYSGAMGSSSMGRR</sequence>
<gene>
    <name evidence="2" type="ORF">VKT23_008029</name>
</gene>
<evidence type="ECO:0000256" key="1">
    <source>
        <dbReference type="SAM" id="MobiDB-lite"/>
    </source>
</evidence>
<comment type="caution">
    <text evidence="2">The sequence shown here is derived from an EMBL/GenBank/DDBJ whole genome shotgun (WGS) entry which is preliminary data.</text>
</comment>
<dbReference type="EMBL" id="JBANRG010000011">
    <property type="protein sequence ID" value="KAK7462430.1"/>
    <property type="molecule type" value="Genomic_DNA"/>
</dbReference>
<dbReference type="Proteomes" id="UP001498398">
    <property type="component" value="Unassembled WGS sequence"/>
</dbReference>
<evidence type="ECO:0000313" key="2">
    <source>
        <dbReference type="EMBL" id="KAK7462430.1"/>
    </source>
</evidence>
<reference evidence="2 3" key="1">
    <citation type="submission" date="2024-01" db="EMBL/GenBank/DDBJ databases">
        <title>A draft genome for the cacao thread blight pathogen Marasmiellus scandens.</title>
        <authorList>
            <person name="Baruah I.K."/>
            <person name="Leung J."/>
            <person name="Bukari Y."/>
            <person name="Amoako-Attah I."/>
            <person name="Meinhardt L.W."/>
            <person name="Bailey B.A."/>
            <person name="Cohen S.P."/>
        </authorList>
    </citation>
    <scope>NUCLEOTIDE SEQUENCE [LARGE SCALE GENOMIC DNA]</scope>
    <source>
        <strain evidence="2 3">GH-19</strain>
    </source>
</reference>
<organism evidence="2 3">
    <name type="scientific">Marasmiellus scandens</name>
    <dbReference type="NCBI Taxonomy" id="2682957"/>
    <lineage>
        <taxon>Eukaryota</taxon>
        <taxon>Fungi</taxon>
        <taxon>Dikarya</taxon>
        <taxon>Basidiomycota</taxon>
        <taxon>Agaricomycotina</taxon>
        <taxon>Agaricomycetes</taxon>
        <taxon>Agaricomycetidae</taxon>
        <taxon>Agaricales</taxon>
        <taxon>Marasmiineae</taxon>
        <taxon>Omphalotaceae</taxon>
        <taxon>Marasmiellus</taxon>
    </lineage>
</organism>
<evidence type="ECO:0000313" key="3">
    <source>
        <dbReference type="Proteomes" id="UP001498398"/>
    </source>
</evidence>